<keyword evidence="2" id="KW-1185">Reference proteome</keyword>
<sequence length="128" mass="14190">MRYLDLPDTTRLSLLRGYLERSWRRPGVHGTWVAEHDQACDTEVCDSRAYEDGQRLRAALDAVIAAITFEELNVAEIAYDELAAELDARWGDGMVVRTSEGAELGFRGFRGDGFSTASHLLVGEARVG</sequence>
<dbReference type="RefSeq" id="WP_128219555.1">
    <property type="nucleotide sequence ID" value="NZ_CP034929.1"/>
</dbReference>
<comment type="caution">
    <text evidence="1">The sequence shown here is derived from an EMBL/GenBank/DDBJ whole genome shotgun (WGS) entry which is preliminary data.</text>
</comment>
<proteinExistence type="predicted"/>
<evidence type="ECO:0000313" key="2">
    <source>
        <dbReference type="Proteomes" id="UP001596098"/>
    </source>
</evidence>
<dbReference type="EMBL" id="JBHSQI010000002">
    <property type="protein sequence ID" value="MFC6152804.1"/>
    <property type="molecule type" value="Genomic_DNA"/>
</dbReference>
<protein>
    <submittedName>
        <fullName evidence="1">Uncharacterized protein</fullName>
    </submittedName>
</protein>
<name>A0ABW1QW48_9ACTN</name>
<organism evidence="1 2">
    <name type="scientific">Nocardioides yefusunii</name>
    <dbReference type="NCBI Taxonomy" id="2500546"/>
    <lineage>
        <taxon>Bacteria</taxon>
        <taxon>Bacillati</taxon>
        <taxon>Actinomycetota</taxon>
        <taxon>Actinomycetes</taxon>
        <taxon>Propionibacteriales</taxon>
        <taxon>Nocardioidaceae</taxon>
        <taxon>Nocardioides</taxon>
    </lineage>
</organism>
<evidence type="ECO:0000313" key="1">
    <source>
        <dbReference type="EMBL" id="MFC6152804.1"/>
    </source>
</evidence>
<gene>
    <name evidence="1" type="ORF">ACFPWU_03875</name>
</gene>
<accession>A0ABW1QW48</accession>
<dbReference type="Proteomes" id="UP001596098">
    <property type="component" value="Unassembled WGS sequence"/>
</dbReference>
<reference evidence="2" key="1">
    <citation type="journal article" date="2019" name="Int. J. Syst. Evol. Microbiol.">
        <title>The Global Catalogue of Microorganisms (GCM) 10K type strain sequencing project: providing services to taxonomists for standard genome sequencing and annotation.</title>
        <authorList>
            <consortium name="The Broad Institute Genomics Platform"/>
            <consortium name="The Broad Institute Genome Sequencing Center for Infectious Disease"/>
            <person name="Wu L."/>
            <person name="Ma J."/>
        </authorList>
    </citation>
    <scope>NUCLEOTIDE SEQUENCE [LARGE SCALE GENOMIC DNA]</scope>
    <source>
        <strain evidence="2">DFY28</strain>
    </source>
</reference>